<dbReference type="CDD" id="cd00293">
    <property type="entry name" value="USP-like"/>
    <property type="match status" value="1"/>
</dbReference>
<comment type="similarity">
    <text evidence="1">Belongs to the universal stress protein A family.</text>
</comment>
<dbReference type="Gene3D" id="3.40.50.620">
    <property type="entry name" value="HUPs"/>
    <property type="match status" value="1"/>
</dbReference>
<reference evidence="3 4" key="1">
    <citation type="submission" date="2013-08" db="EMBL/GenBank/DDBJ databases">
        <authorList>
            <person name="Huang J."/>
            <person name="Wang G."/>
        </authorList>
    </citation>
    <scope>NUCLEOTIDE SEQUENCE [LARGE SCALE GENOMIC DNA]</scope>
    <source>
        <strain evidence="3 4">BH030004</strain>
    </source>
</reference>
<evidence type="ECO:0000256" key="1">
    <source>
        <dbReference type="ARBA" id="ARBA00008791"/>
    </source>
</evidence>
<evidence type="ECO:0000313" key="4">
    <source>
        <dbReference type="Proteomes" id="UP000030403"/>
    </source>
</evidence>
<keyword evidence="4" id="KW-1185">Reference proteome</keyword>
<dbReference type="InterPro" id="IPR006015">
    <property type="entry name" value="Universal_stress_UspA"/>
</dbReference>
<protein>
    <recommendedName>
        <fullName evidence="2">UspA domain-containing protein</fullName>
    </recommendedName>
</protein>
<dbReference type="Proteomes" id="UP000030403">
    <property type="component" value="Unassembled WGS sequence"/>
</dbReference>
<evidence type="ECO:0000259" key="2">
    <source>
        <dbReference type="Pfam" id="PF00582"/>
    </source>
</evidence>
<dbReference type="InterPro" id="IPR014729">
    <property type="entry name" value="Rossmann-like_a/b/a_fold"/>
</dbReference>
<dbReference type="AlphaFoldDB" id="A0A0A5GL23"/>
<proteinExistence type="inferred from homology"/>
<feature type="domain" description="UspA" evidence="2">
    <location>
        <begin position="7"/>
        <end position="141"/>
    </location>
</feature>
<dbReference type="PRINTS" id="PR01438">
    <property type="entry name" value="UNVRSLSTRESS"/>
</dbReference>
<dbReference type="EMBL" id="AVPF01000001">
    <property type="protein sequence ID" value="KGX91913.1"/>
    <property type="molecule type" value="Genomic_DNA"/>
</dbReference>
<dbReference type="Pfam" id="PF00582">
    <property type="entry name" value="Usp"/>
    <property type="match status" value="1"/>
</dbReference>
<dbReference type="eggNOG" id="COG0589">
    <property type="taxonomic scope" value="Bacteria"/>
</dbReference>
<evidence type="ECO:0000313" key="3">
    <source>
        <dbReference type="EMBL" id="KGX91913.1"/>
    </source>
</evidence>
<dbReference type="RefSeq" id="WP_036841494.1">
    <property type="nucleotide sequence ID" value="NZ_AULJ01000001.1"/>
</dbReference>
<dbReference type="PANTHER" id="PTHR46268:SF6">
    <property type="entry name" value="UNIVERSAL STRESS PROTEIN UP12"/>
    <property type="match status" value="1"/>
</dbReference>
<dbReference type="STRING" id="1385511.GCA_000425225_00046"/>
<sequence length="141" mass="15324">MKDDVSKIVIAFDGTEGSLEALDYAAKLGNPQETEMTVVHVVKDTKVDSPNQGAGLYPIINESNDPAIAQARSRLRENNLSANFLVLEGKPAKKICEYAERQNADVIVIGSRGVSGYKRFMIGSISEKVAKEAEVPVFIVK</sequence>
<dbReference type="InterPro" id="IPR006016">
    <property type="entry name" value="UspA"/>
</dbReference>
<organism evidence="3 4">
    <name type="scientific">Pontibacillus marinus BH030004 = DSM 16465</name>
    <dbReference type="NCBI Taxonomy" id="1385511"/>
    <lineage>
        <taxon>Bacteria</taxon>
        <taxon>Bacillati</taxon>
        <taxon>Bacillota</taxon>
        <taxon>Bacilli</taxon>
        <taxon>Bacillales</taxon>
        <taxon>Bacillaceae</taxon>
        <taxon>Pontibacillus</taxon>
    </lineage>
</organism>
<dbReference type="SUPFAM" id="SSF52402">
    <property type="entry name" value="Adenine nucleotide alpha hydrolases-like"/>
    <property type="match status" value="1"/>
</dbReference>
<comment type="caution">
    <text evidence="3">The sequence shown here is derived from an EMBL/GenBank/DDBJ whole genome shotgun (WGS) entry which is preliminary data.</text>
</comment>
<gene>
    <name evidence="3" type="ORF">N783_01050</name>
</gene>
<accession>A0A0A5GL23</accession>
<dbReference type="PANTHER" id="PTHR46268">
    <property type="entry name" value="STRESS RESPONSE PROTEIN NHAX"/>
    <property type="match status" value="1"/>
</dbReference>
<name>A0A0A5GL23_9BACI</name>